<dbReference type="GO" id="GO:0005459">
    <property type="term" value="F:UDP-galactose transmembrane transporter activity"/>
    <property type="evidence" value="ECO:0007669"/>
    <property type="project" value="TreeGrafter"/>
</dbReference>
<evidence type="ECO:0000256" key="8">
    <source>
        <dbReference type="ARBA" id="ARBA00040754"/>
    </source>
</evidence>
<keyword evidence="3" id="KW-0813">Transport</keyword>
<evidence type="ECO:0000256" key="6">
    <source>
        <dbReference type="ARBA" id="ARBA00022989"/>
    </source>
</evidence>
<dbReference type="SUPFAM" id="SSF103481">
    <property type="entry name" value="Multidrug resistance efflux transporter EmrE"/>
    <property type="match status" value="2"/>
</dbReference>
<organism evidence="10 11">
    <name type="scientific">Dromaius novaehollandiae</name>
    <name type="common">Emu</name>
    <dbReference type="NCBI Taxonomy" id="8790"/>
    <lineage>
        <taxon>Eukaryota</taxon>
        <taxon>Metazoa</taxon>
        <taxon>Chordata</taxon>
        <taxon>Craniata</taxon>
        <taxon>Vertebrata</taxon>
        <taxon>Euteleostomi</taxon>
        <taxon>Archelosauria</taxon>
        <taxon>Archosauria</taxon>
        <taxon>Dinosauria</taxon>
        <taxon>Saurischia</taxon>
        <taxon>Theropoda</taxon>
        <taxon>Coelurosauria</taxon>
        <taxon>Aves</taxon>
        <taxon>Palaeognathae</taxon>
        <taxon>Casuariiformes</taxon>
        <taxon>Dromaiidae</taxon>
        <taxon>Dromaius</taxon>
    </lineage>
</organism>
<feature type="non-terminal residue" evidence="10">
    <location>
        <position position="1"/>
    </location>
</feature>
<evidence type="ECO:0000256" key="3">
    <source>
        <dbReference type="ARBA" id="ARBA00022448"/>
    </source>
</evidence>
<keyword evidence="5" id="KW-0256">Endoplasmic reticulum</keyword>
<dbReference type="InterPro" id="IPR013657">
    <property type="entry name" value="SCL35B1-4/HUT1"/>
</dbReference>
<dbReference type="GO" id="GO:0005789">
    <property type="term" value="C:endoplasmic reticulum membrane"/>
    <property type="evidence" value="ECO:0007669"/>
    <property type="project" value="UniProtKB-SubCell"/>
</dbReference>
<dbReference type="GO" id="GO:0000139">
    <property type="term" value="C:Golgi membrane"/>
    <property type="evidence" value="ECO:0007669"/>
    <property type="project" value="TreeGrafter"/>
</dbReference>
<reference evidence="10 11" key="1">
    <citation type="submission" date="2019-09" db="EMBL/GenBank/DDBJ databases">
        <title>Bird 10,000 Genomes (B10K) Project - Family phase.</title>
        <authorList>
            <person name="Zhang G."/>
        </authorList>
    </citation>
    <scope>NUCLEOTIDE SEQUENCE [LARGE SCALE GENOMIC DNA]</scope>
    <source>
        <strain evidence="10">B10K-LSUMZ-23963</strain>
        <tissue evidence="10">Muscle</tissue>
    </source>
</reference>
<name>A0A7K9BFX6_DRONO</name>
<dbReference type="PANTHER" id="PTHR10778">
    <property type="entry name" value="SOLUTE CARRIER FAMILY 35 MEMBER B"/>
    <property type="match status" value="1"/>
</dbReference>
<evidence type="ECO:0000256" key="2">
    <source>
        <dbReference type="ARBA" id="ARBA00010694"/>
    </source>
</evidence>
<feature type="transmembrane region" description="Helical" evidence="9">
    <location>
        <begin position="106"/>
        <end position="124"/>
    </location>
</feature>
<keyword evidence="6 9" id="KW-1133">Transmembrane helix</keyword>
<feature type="transmembrane region" description="Helical" evidence="9">
    <location>
        <begin position="79"/>
        <end position="99"/>
    </location>
</feature>
<comment type="caution">
    <text evidence="10">The sequence shown here is derived from an EMBL/GenBank/DDBJ whole genome shotgun (WGS) entry which is preliminary data.</text>
</comment>
<proteinExistence type="inferred from homology"/>
<accession>A0A7K9BFX6</accession>
<dbReference type="Pfam" id="PF08449">
    <property type="entry name" value="UAA"/>
    <property type="match status" value="1"/>
</dbReference>
<feature type="transmembrane region" description="Helical" evidence="9">
    <location>
        <begin position="246"/>
        <end position="273"/>
    </location>
</feature>
<dbReference type="PANTHER" id="PTHR10778:SF10">
    <property type="entry name" value="SOLUTE CARRIER FAMILY 35 MEMBER B1"/>
    <property type="match status" value="1"/>
</dbReference>
<feature type="transmembrane region" description="Helical" evidence="9">
    <location>
        <begin position="50"/>
        <end position="73"/>
    </location>
</feature>
<dbReference type="AlphaFoldDB" id="A0A7K9BFX6"/>
<evidence type="ECO:0000256" key="4">
    <source>
        <dbReference type="ARBA" id="ARBA00022692"/>
    </source>
</evidence>
<protein>
    <recommendedName>
        <fullName evidence="8">Solute carrier family 35 member B1</fullName>
    </recommendedName>
</protein>
<evidence type="ECO:0000256" key="1">
    <source>
        <dbReference type="ARBA" id="ARBA00004477"/>
    </source>
</evidence>
<keyword evidence="7 9" id="KW-0472">Membrane</keyword>
<dbReference type="Proteomes" id="UP000543287">
    <property type="component" value="Unassembled WGS sequence"/>
</dbReference>
<feature type="transmembrane region" description="Helical" evidence="9">
    <location>
        <begin position="207"/>
        <end position="234"/>
    </location>
</feature>
<evidence type="ECO:0000256" key="9">
    <source>
        <dbReference type="SAM" id="Phobius"/>
    </source>
</evidence>
<evidence type="ECO:0000313" key="11">
    <source>
        <dbReference type="Proteomes" id="UP000543287"/>
    </source>
</evidence>
<evidence type="ECO:0000256" key="7">
    <source>
        <dbReference type="ARBA" id="ARBA00023136"/>
    </source>
</evidence>
<sequence>TRGRYGEGAAQERFQYALSLVFIQCVINAAFARLLIRFFDSVKVDRTQSWLYAACSLSYLGAMVSSNSALQFVNYPTQAFGSSSQRCFFFAVMLLGVTLLRKKYPLAKYLCVLLIVTGVALFMYKPKKGAGSDDHIFGYGELLLLLSLTLDGLTGVSQDHMRAHYQTGSNHMMLNVNLWSTLFLGAGILFTGELWEFLSFAERYPSILYNILLFGLTSALGQSFIFMTVVYFGPLTCSIITTTRKFFTILASVILFANPISTMQWVGTVLVFLGLGLDAKFGKGVKKTSH</sequence>
<feature type="transmembrane region" description="Helical" evidence="9">
    <location>
        <begin position="176"/>
        <end position="195"/>
    </location>
</feature>
<feature type="transmembrane region" description="Helical" evidence="9">
    <location>
        <begin position="16"/>
        <end position="38"/>
    </location>
</feature>
<comment type="subcellular location">
    <subcellularLocation>
        <location evidence="1">Endoplasmic reticulum membrane</location>
        <topology evidence="1">Multi-pass membrane protein</topology>
    </subcellularLocation>
</comment>
<comment type="similarity">
    <text evidence="2">Belongs to the nucleotide-sugar transporter family. SLC35B subfamily.</text>
</comment>
<dbReference type="GO" id="GO:0005460">
    <property type="term" value="F:UDP-glucose transmembrane transporter activity"/>
    <property type="evidence" value="ECO:0007669"/>
    <property type="project" value="TreeGrafter"/>
</dbReference>
<dbReference type="EMBL" id="VWZH01000367">
    <property type="protein sequence ID" value="NXG38479.1"/>
    <property type="molecule type" value="Genomic_DNA"/>
</dbReference>
<keyword evidence="4 9" id="KW-0812">Transmembrane</keyword>
<evidence type="ECO:0000313" key="10">
    <source>
        <dbReference type="EMBL" id="NXG38479.1"/>
    </source>
</evidence>
<feature type="transmembrane region" description="Helical" evidence="9">
    <location>
        <begin position="136"/>
        <end position="156"/>
    </location>
</feature>
<dbReference type="InterPro" id="IPR037185">
    <property type="entry name" value="EmrE-like"/>
</dbReference>
<evidence type="ECO:0000256" key="5">
    <source>
        <dbReference type="ARBA" id="ARBA00022824"/>
    </source>
</evidence>
<gene>
    <name evidence="10" type="primary">Slc35b1</name>
    <name evidence="10" type="ORF">DRONOV_R06474</name>
</gene>
<feature type="non-terminal residue" evidence="10">
    <location>
        <position position="290"/>
    </location>
</feature>